<dbReference type="Gene3D" id="3.20.20.80">
    <property type="entry name" value="Glycosidases"/>
    <property type="match status" value="1"/>
</dbReference>
<dbReference type="PROSITE" id="PS51257">
    <property type="entry name" value="PROKAR_LIPOPROTEIN"/>
    <property type="match status" value="1"/>
</dbReference>
<dbReference type="InterPro" id="IPR003790">
    <property type="entry name" value="GHL10"/>
</dbReference>
<organism evidence="5 6">
    <name type="scientific">Tannerella forsythia</name>
    <name type="common">Bacteroides forsythus</name>
    <dbReference type="NCBI Taxonomy" id="28112"/>
    <lineage>
        <taxon>Bacteria</taxon>
        <taxon>Pseudomonadati</taxon>
        <taxon>Bacteroidota</taxon>
        <taxon>Bacteroidia</taxon>
        <taxon>Bacteroidales</taxon>
        <taxon>Tannerellaceae</taxon>
        <taxon>Tannerella</taxon>
    </lineage>
</organism>
<dbReference type="AlphaFoldDB" id="A0A1D3UVH9"/>
<evidence type="ECO:0000313" key="6">
    <source>
        <dbReference type="Proteomes" id="UP000182057"/>
    </source>
</evidence>
<dbReference type="Pfam" id="PF16373">
    <property type="entry name" value="DUF4985"/>
    <property type="match status" value="1"/>
</dbReference>
<evidence type="ECO:0000256" key="2">
    <source>
        <dbReference type="SAM" id="SignalP"/>
    </source>
</evidence>
<sequence precursor="true">MKKQATMICAILCALFAVGCQTKQANTETEVKTETPKLMWFDATANFERFNHKDSIDFYLAKIQSLGFTDAVVDVRPISGHVLYRSAYAPFLEEWEGVKRDESFDFLGYFIERAHANGLKIHAALNTFVAGYNYKNSGVVFGEHPEWATIAYTPDQGLVPIMSVPKKYSAMVNPIIPEYQEYMLNIFREVVQKYPSLDGIILDRVRYDGFMADFSELSRAKFEEYLGAKVERFPEDVYEWKKDDKGAYYPEKGKHYLQWLEWRAMNIRDFMEKARNEVKAVNPALSFGTYTGAWYPSYYEVGVNFASKEYDPSKEFDWASPTYQKTGYAELIDLYMVGNYYTSITKEAYLAEDKAVQNETDMQAQRNIWYCVEGSCENLRRVLGENKFLGGILVDQFYENPEGLTESIKMNLAKSDGLMVFDIVHIIHKDMWDAVEKGMREGGALPAEVK</sequence>
<evidence type="ECO:0000313" key="5">
    <source>
        <dbReference type="EMBL" id="SCQ24115.1"/>
    </source>
</evidence>
<evidence type="ECO:0000256" key="1">
    <source>
        <dbReference type="ARBA" id="ARBA00022729"/>
    </source>
</evidence>
<dbReference type="Pfam" id="PF02638">
    <property type="entry name" value="GHL10"/>
    <property type="match status" value="1"/>
</dbReference>
<keyword evidence="1 2" id="KW-0732">Signal</keyword>
<feature type="domain" description="Glycosyl hydrolase-like 10" evidence="3">
    <location>
        <begin position="50"/>
        <end position="290"/>
    </location>
</feature>
<name>A0A1D3UVH9_TANFO</name>
<dbReference type="InterPro" id="IPR052177">
    <property type="entry name" value="Divisome_Glycosyl_Hydrolase"/>
</dbReference>
<accession>A0A1D3UVH9</accession>
<dbReference type="InterPro" id="IPR017853">
    <property type="entry name" value="GH"/>
</dbReference>
<dbReference type="Proteomes" id="UP000182057">
    <property type="component" value="Unassembled WGS sequence"/>
</dbReference>
<feature type="chain" id="PRO_5008922765" description="S-layer protein" evidence="2">
    <location>
        <begin position="26"/>
        <end position="450"/>
    </location>
</feature>
<dbReference type="SUPFAM" id="SSF51445">
    <property type="entry name" value="(Trans)glycosidases"/>
    <property type="match status" value="1"/>
</dbReference>
<evidence type="ECO:0000259" key="4">
    <source>
        <dbReference type="Pfam" id="PF16373"/>
    </source>
</evidence>
<reference evidence="5 6" key="1">
    <citation type="submission" date="2016-09" db="EMBL/GenBank/DDBJ databases">
        <authorList>
            <person name="Capua I."/>
            <person name="De Benedictis P."/>
            <person name="Joannis T."/>
            <person name="Lombin L.H."/>
            <person name="Cattoli G."/>
        </authorList>
    </citation>
    <scope>NUCLEOTIDE SEQUENCE [LARGE SCALE GENOMIC DNA]</scope>
    <source>
        <strain evidence="5 6">UB20</strain>
    </source>
</reference>
<protein>
    <recommendedName>
        <fullName evidence="7">S-layer protein</fullName>
    </recommendedName>
</protein>
<feature type="signal peptide" evidence="2">
    <location>
        <begin position="1"/>
        <end position="25"/>
    </location>
</feature>
<evidence type="ECO:0000259" key="3">
    <source>
        <dbReference type="Pfam" id="PF02638"/>
    </source>
</evidence>
<dbReference type="PANTHER" id="PTHR43405:SF1">
    <property type="entry name" value="GLYCOSYL HYDROLASE DIGH"/>
    <property type="match status" value="1"/>
</dbReference>
<proteinExistence type="predicted"/>
<gene>
    <name evidence="5" type="ORF">TFUB20_02301</name>
</gene>
<dbReference type="InterPro" id="IPR032280">
    <property type="entry name" value="DUF4985"/>
</dbReference>
<dbReference type="PANTHER" id="PTHR43405">
    <property type="entry name" value="GLYCOSYL HYDROLASE DIGH"/>
    <property type="match status" value="1"/>
</dbReference>
<dbReference type="RefSeq" id="WP_074450192.1">
    <property type="nucleotide sequence ID" value="NZ_FMMM01000078.1"/>
</dbReference>
<dbReference type="EMBL" id="FMMM01000078">
    <property type="protein sequence ID" value="SCQ24115.1"/>
    <property type="molecule type" value="Genomic_DNA"/>
</dbReference>
<evidence type="ECO:0008006" key="7">
    <source>
        <dbReference type="Google" id="ProtNLM"/>
    </source>
</evidence>
<feature type="domain" description="DUF4985" evidence="4">
    <location>
        <begin position="314"/>
        <end position="436"/>
    </location>
</feature>